<keyword evidence="13" id="KW-1185">Reference proteome</keyword>
<dbReference type="NCBIfam" id="NF000840">
    <property type="entry name" value="PRK00071.1-3"/>
    <property type="match status" value="1"/>
</dbReference>
<evidence type="ECO:0000259" key="11">
    <source>
        <dbReference type="Pfam" id="PF01467"/>
    </source>
</evidence>
<proteinExistence type="inferred from homology"/>
<dbReference type="NCBIfam" id="TIGR00482">
    <property type="entry name" value="nicotinate (nicotinamide) nucleotide adenylyltransferase"/>
    <property type="match status" value="1"/>
</dbReference>
<keyword evidence="6 10" id="KW-0547">Nucleotide-binding</keyword>
<dbReference type="HAMAP" id="MF_00244">
    <property type="entry name" value="NaMN_adenylyltr"/>
    <property type="match status" value="1"/>
</dbReference>
<dbReference type="AlphaFoldDB" id="A0A1G9XVH3"/>
<comment type="catalytic activity">
    <reaction evidence="9 10">
        <text>nicotinate beta-D-ribonucleotide + ATP + H(+) = deamido-NAD(+) + diphosphate</text>
        <dbReference type="Rhea" id="RHEA:22860"/>
        <dbReference type="ChEBI" id="CHEBI:15378"/>
        <dbReference type="ChEBI" id="CHEBI:30616"/>
        <dbReference type="ChEBI" id="CHEBI:33019"/>
        <dbReference type="ChEBI" id="CHEBI:57502"/>
        <dbReference type="ChEBI" id="CHEBI:58437"/>
        <dbReference type="EC" id="2.7.7.18"/>
    </reaction>
</comment>
<feature type="domain" description="Cytidyltransferase-like" evidence="11">
    <location>
        <begin position="6"/>
        <end position="161"/>
    </location>
</feature>
<comment type="pathway">
    <text evidence="2 10">Cofactor biosynthesis; NAD(+) biosynthesis; deamido-NAD(+) from nicotinate D-ribonucleotide: step 1/1.</text>
</comment>
<dbReference type="PANTHER" id="PTHR39321">
    <property type="entry name" value="NICOTINATE-NUCLEOTIDE ADENYLYLTRANSFERASE-RELATED"/>
    <property type="match status" value="1"/>
</dbReference>
<keyword evidence="5 10" id="KW-0548">Nucleotidyltransferase</keyword>
<evidence type="ECO:0000256" key="4">
    <source>
        <dbReference type="ARBA" id="ARBA00022679"/>
    </source>
</evidence>
<dbReference type="InterPro" id="IPR014729">
    <property type="entry name" value="Rossmann-like_a/b/a_fold"/>
</dbReference>
<evidence type="ECO:0000256" key="10">
    <source>
        <dbReference type="HAMAP-Rule" id="MF_00244"/>
    </source>
</evidence>
<keyword evidence="4 10" id="KW-0808">Transferase</keyword>
<dbReference type="PANTHER" id="PTHR39321:SF3">
    <property type="entry name" value="PHOSPHOPANTETHEINE ADENYLYLTRANSFERASE"/>
    <property type="match status" value="1"/>
</dbReference>
<evidence type="ECO:0000256" key="8">
    <source>
        <dbReference type="ARBA" id="ARBA00023027"/>
    </source>
</evidence>
<dbReference type="NCBIfam" id="TIGR00125">
    <property type="entry name" value="cyt_tran_rel"/>
    <property type="match status" value="1"/>
</dbReference>
<evidence type="ECO:0000256" key="6">
    <source>
        <dbReference type="ARBA" id="ARBA00022741"/>
    </source>
</evidence>
<organism evidence="12 13">
    <name type="scientific">Sediminibacillus halophilus</name>
    <dbReference type="NCBI Taxonomy" id="482461"/>
    <lineage>
        <taxon>Bacteria</taxon>
        <taxon>Bacillati</taxon>
        <taxon>Bacillota</taxon>
        <taxon>Bacilli</taxon>
        <taxon>Bacillales</taxon>
        <taxon>Bacillaceae</taxon>
        <taxon>Sediminibacillus</taxon>
    </lineage>
</organism>
<keyword evidence="7 10" id="KW-0067">ATP-binding</keyword>
<dbReference type="RefSeq" id="WP_074600949.1">
    <property type="nucleotide sequence ID" value="NZ_FNHF01000007.1"/>
</dbReference>
<dbReference type="InterPro" id="IPR004821">
    <property type="entry name" value="Cyt_trans-like"/>
</dbReference>
<dbReference type="UniPathway" id="UPA00253">
    <property type="reaction ID" value="UER00332"/>
</dbReference>
<reference evidence="13" key="1">
    <citation type="submission" date="2016-10" db="EMBL/GenBank/DDBJ databases">
        <authorList>
            <person name="Varghese N."/>
            <person name="Submissions S."/>
        </authorList>
    </citation>
    <scope>NUCLEOTIDE SEQUENCE [LARGE SCALE GENOMIC DNA]</scope>
    <source>
        <strain evidence="13">CGMCC 1.6199</strain>
    </source>
</reference>
<evidence type="ECO:0000256" key="3">
    <source>
        <dbReference type="ARBA" id="ARBA00022642"/>
    </source>
</evidence>
<evidence type="ECO:0000256" key="1">
    <source>
        <dbReference type="ARBA" id="ARBA00002324"/>
    </source>
</evidence>
<dbReference type="NCBIfam" id="NF000841">
    <property type="entry name" value="PRK00071.1-4"/>
    <property type="match status" value="1"/>
</dbReference>
<evidence type="ECO:0000256" key="7">
    <source>
        <dbReference type="ARBA" id="ARBA00022840"/>
    </source>
</evidence>
<dbReference type="Pfam" id="PF01467">
    <property type="entry name" value="CTP_transf_like"/>
    <property type="match status" value="1"/>
</dbReference>
<keyword evidence="8 10" id="KW-0520">NAD</keyword>
<dbReference type="OrthoDB" id="5295945at2"/>
<dbReference type="EMBL" id="FNHF01000007">
    <property type="protein sequence ID" value="SDN00829.1"/>
    <property type="molecule type" value="Genomic_DNA"/>
</dbReference>
<evidence type="ECO:0000313" key="13">
    <source>
        <dbReference type="Proteomes" id="UP000182347"/>
    </source>
</evidence>
<comment type="similarity">
    <text evidence="10">Belongs to the NadD family.</text>
</comment>
<dbReference type="Gene3D" id="3.40.50.620">
    <property type="entry name" value="HUPs"/>
    <property type="match status" value="1"/>
</dbReference>
<dbReference type="GO" id="GO:0009435">
    <property type="term" value="P:NAD+ biosynthetic process"/>
    <property type="evidence" value="ECO:0007669"/>
    <property type="project" value="UniProtKB-UniRule"/>
</dbReference>
<evidence type="ECO:0000256" key="5">
    <source>
        <dbReference type="ARBA" id="ARBA00022695"/>
    </source>
</evidence>
<accession>A0A1G9XVH3</accession>
<dbReference type="Proteomes" id="UP000182347">
    <property type="component" value="Unassembled WGS sequence"/>
</dbReference>
<dbReference type="CDD" id="cd02165">
    <property type="entry name" value="NMNAT"/>
    <property type="match status" value="1"/>
</dbReference>
<dbReference type="SUPFAM" id="SSF52374">
    <property type="entry name" value="Nucleotidylyl transferase"/>
    <property type="match status" value="1"/>
</dbReference>
<dbReference type="GO" id="GO:0004515">
    <property type="term" value="F:nicotinate-nucleotide adenylyltransferase activity"/>
    <property type="evidence" value="ECO:0007669"/>
    <property type="project" value="UniProtKB-UniRule"/>
</dbReference>
<evidence type="ECO:0000256" key="9">
    <source>
        <dbReference type="ARBA" id="ARBA00048721"/>
    </source>
</evidence>
<evidence type="ECO:0000313" key="12">
    <source>
        <dbReference type="EMBL" id="SDN00829.1"/>
    </source>
</evidence>
<name>A0A1G9XVH3_9BACI</name>
<dbReference type="STRING" id="482461.SAMN05216244_3984"/>
<dbReference type="InterPro" id="IPR005248">
    <property type="entry name" value="NadD/NMNAT"/>
</dbReference>
<dbReference type="GO" id="GO:0005524">
    <property type="term" value="F:ATP binding"/>
    <property type="evidence" value="ECO:0007669"/>
    <property type="project" value="UniProtKB-KW"/>
</dbReference>
<evidence type="ECO:0000256" key="2">
    <source>
        <dbReference type="ARBA" id="ARBA00005019"/>
    </source>
</evidence>
<dbReference type="EC" id="2.7.7.18" evidence="10"/>
<protein>
    <recommendedName>
        <fullName evidence="10">Probable nicotinate-nucleotide adenylyltransferase</fullName>
        <ecNumber evidence="10">2.7.7.18</ecNumber>
    </recommendedName>
    <alternativeName>
        <fullName evidence="10">Deamido-NAD(+) diphosphorylase</fullName>
    </alternativeName>
    <alternativeName>
        <fullName evidence="10">Deamido-NAD(+) pyrophosphorylase</fullName>
    </alternativeName>
    <alternativeName>
        <fullName evidence="10">Nicotinate mononucleotide adenylyltransferase</fullName>
        <shortName evidence="10">NaMN adenylyltransferase</shortName>
    </alternativeName>
</protein>
<sequence length="189" mass="21829">MKKIGLLGGTFDPPHLGHLLIAEEVYQALQLDEVWFIPSNLPPHKQHSGTNAAIRLEMVEAATEDNPHFRVEPIELEREGKSYTIETIRLLQDREPDTDFYFIIGADMVEYLPKWHRIQELTGMVHFVGVKRSDYRLDTDYPVLEIEIPGIDVSSTLIRERTSANHSVKYLVPDKVINKIKEYRLYGTE</sequence>
<comment type="function">
    <text evidence="1 10">Catalyzes the reversible adenylation of nicotinate mononucleotide (NaMN) to nicotinic acid adenine dinucleotide (NaAD).</text>
</comment>
<keyword evidence="3 10" id="KW-0662">Pyridine nucleotide biosynthesis</keyword>
<gene>
    <name evidence="10" type="primary">nadD</name>
    <name evidence="12" type="ORF">SAMN05216244_3984</name>
</gene>